<sequence>MWAEWVRLCFAAKSLKISGAANCGRLSAVNPTAHLAADASLAAGYSGKLKSQAQEVGISERQWNGAFAAVDSAYSTGRWGKVFKGKWYAHILSSQVMANCPNKIDTKHLSATLVKHIATTMKFDSPWSLAMQQAIQNLAVSHGLCAAPAE</sequence>
<evidence type="ECO:0000313" key="2">
    <source>
        <dbReference type="Proteomes" id="UP001501371"/>
    </source>
</evidence>
<name>A0ABN1UJB1_9ACTN</name>
<dbReference type="EMBL" id="BAAAKV010000002">
    <property type="protein sequence ID" value="GAA1150993.1"/>
    <property type="molecule type" value="Genomic_DNA"/>
</dbReference>
<evidence type="ECO:0000313" key="1">
    <source>
        <dbReference type="EMBL" id="GAA1150993.1"/>
    </source>
</evidence>
<proteinExistence type="predicted"/>
<comment type="caution">
    <text evidence="1">The sequence shown here is derived from an EMBL/GenBank/DDBJ whole genome shotgun (WGS) entry which is preliminary data.</text>
</comment>
<reference evidence="1 2" key="1">
    <citation type="journal article" date="2019" name="Int. J. Syst. Evol. Microbiol.">
        <title>The Global Catalogue of Microorganisms (GCM) 10K type strain sequencing project: providing services to taxonomists for standard genome sequencing and annotation.</title>
        <authorList>
            <consortium name="The Broad Institute Genomics Platform"/>
            <consortium name="The Broad Institute Genome Sequencing Center for Infectious Disease"/>
            <person name="Wu L."/>
            <person name="Ma J."/>
        </authorList>
    </citation>
    <scope>NUCLEOTIDE SEQUENCE [LARGE SCALE GENOMIC DNA]</scope>
    <source>
        <strain evidence="1 2">JCM 12696</strain>
    </source>
</reference>
<gene>
    <name evidence="1" type="ORF">GCM10009654_02920</name>
</gene>
<dbReference type="Proteomes" id="UP001501371">
    <property type="component" value="Unassembled WGS sequence"/>
</dbReference>
<accession>A0ABN1UJB1</accession>
<organism evidence="1 2">
    <name type="scientific">Streptomyces hebeiensis</name>
    <dbReference type="NCBI Taxonomy" id="229486"/>
    <lineage>
        <taxon>Bacteria</taxon>
        <taxon>Bacillati</taxon>
        <taxon>Actinomycetota</taxon>
        <taxon>Actinomycetes</taxon>
        <taxon>Kitasatosporales</taxon>
        <taxon>Streptomycetaceae</taxon>
        <taxon>Streptomyces</taxon>
    </lineage>
</organism>
<keyword evidence="2" id="KW-1185">Reference proteome</keyword>
<protein>
    <submittedName>
        <fullName evidence="1">Uncharacterized protein</fullName>
    </submittedName>
</protein>